<keyword evidence="2" id="KW-0805">Transcription regulation</keyword>
<dbReference type="Gene3D" id="1.10.10.10">
    <property type="entry name" value="Winged helix-like DNA-binding domain superfamily/Winged helix DNA-binding domain"/>
    <property type="match status" value="1"/>
</dbReference>
<dbReference type="RefSeq" id="WP_062183338.1">
    <property type="nucleotide sequence ID" value="NZ_BBXL01000020.1"/>
</dbReference>
<dbReference type="OrthoDB" id="1116873at2"/>
<evidence type="ECO:0000256" key="5">
    <source>
        <dbReference type="ARBA" id="ARBA00023163"/>
    </source>
</evidence>
<keyword evidence="3" id="KW-0731">Sigma factor</keyword>
<evidence type="ECO:0000313" key="9">
    <source>
        <dbReference type="Proteomes" id="UP000184480"/>
    </source>
</evidence>
<keyword evidence="5" id="KW-0804">Transcription</keyword>
<dbReference type="Gene3D" id="1.10.1740.10">
    <property type="match status" value="1"/>
</dbReference>
<dbReference type="GO" id="GO:0006352">
    <property type="term" value="P:DNA-templated transcription initiation"/>
    <property type="evidence" value="ECO:0007669"/>
    <property type="project" value="InterPro"/>
</dbReference>
<dbReference type="InterPro" id="IPR036388">
    <property type="entry name" value="WH-like_DNA-bd_sf"/>
</dbReference>
<evidence type="ECO:0000256" key="3">
    <source>
        <dbReference type="ARBA" id="ARBA00023082"/>
    </source>
</evidence>
<feature type="domain" description="RNA polymerase sigma-70 region 2" evidence="6">
    <location>
        <begin position="35"/>
        <end position="101"/>
    </location>
</feature>
<dbReference type="NCBIfam" id="TIGR02937">
    <property type="entry name" value="sigma70-ECF"/>
    <property type="match status" value="1"/>
</dbReference>
<gene>
    <name evidence="8" type="ORF">SAMN05444362_11517</name>
</gene>
<evidence type="ECO:0000256" key="1">
    <source>
        <dbReference type="ARBA" id="ARBA00010641"/>
    </source>
</evidence>
<comment type="similarity">
    <text evidence="1">Belongs to the sigma-70 factor family. ECF subfamily.</text>
</comment>
<dbReference type="InterPro" id="IPR013325">
    <property type="entry name" value="RNA_pol_sigma_r2"/>
</dbReference>
<accession>A0A1M5GXU4</accession>
<sequence length="196" mass="23140">MRFFKLNKEKTIEYTDEELLGQYRDTGNTELFGKLYNRYIPLVYGLCLKYLQDEDKSQDAVMEIFENLLPKISGYEIKVFKTWLYSVTKNHCFHLLKDNKREIPVDFDSNLMESGDVMTLLSEDLDDEREDALNYCMAKLSEPQRISVTKFFYEDMSYADIVEVTGYDMKSVKSYIQNGKRNLKLCIESRLQNEIS</sequence>
<dbReference type="InterPro" id="IPR039425">
    <property type="entry name" value="RNA_pol_sigma-70-like"/>
</dbReference>
<reference evidence="9" key="1">
    <citation type="submission" date="2016-11" db="EMBL/GenBank/DDBJ databases">
        <authorList>
            <person name="Varghese N."/>
            <person name="Submissions S."/>
        </authorList>
    </citation>
    <scope>NUCLEOTIDE SEQUENCE [LARGE SCALE GENOMIC DNA]</scope>
    <source>
        <strain evidence="9">DSM 27370</strain>
    </source>
</reference>
<dbReference type="Proteomes" id="UP000184480">
    <property type="component" value="Unassembled WGS sequence"/>
</dbReference>
<keyword evidence="4" id="KW-0238">DNA-binding</keyword>
<protein>
    <submittedName>
        <fullName evidence="8">RNA polymerase sigma-70 factor, ECF subfamily</fullName>
    </submittedName>
</protein>
<evidence type="ECO:0000259" key="7">
    <source>
        <dbReference type="Pfam" id="PF08281"/>
    </source>
</evidence>
<dbReference type="AlphaFoldDB" id="A0A1M5GXU4"/>
<dbReference type="PANTHER" id="PTHR43133:SF8">
    <property type="entry name" value="RNA POLYMERASE SIGMA FACTOR HI_1459-RELATED"/>
    <property type="match status" value="1"/>
</dbReference>
<dbReference type="InterPro" id="IPR007627">
    <property type="entry name" value="RNA_pol_sigma70_r2"/>
</dbReference>
<evidence type="ECO:0000313" key="8">
    <source>
        <dbReference type="EMBL" id="SHG08541.1"/>
    </source>
</evidence>
<proteinExistence type="inferred from homology"/>
<feature type="domain" description="RNA polymerase sigma factor 70 region 4 type 2" evidence="7">
    <location>
        <begin position="132"/>
        <end position="183"/>
    </location>
</feature>
<dbReference type="GO" id="GO:0003677">
    <property type="term" value="F:DNA binding"/>
    <property type="evidence" value="ECO:0007669"/>
    <property type="project" value="UniProtKB-KW"/>
</dbReference>
<dbReference type="Pfam" id="PF08281">
    <property type="entry name" value="Sigma70_r4_2"/>
    <property type="match status" value="1"/>
</dbReference>
<dbReference type="Pfam" id="PF04542">
    <property type="entry name" value="Sigma70_r2"/>
    <property type="match status" value="1"/>
</dbReference>
<dbReference type="STRING" id="1346286.SAMN05444362_11517"/>
<evidence type="ECO:0000256" key="4">
    <source>
        <dbReference type="ARBA" id="ARBA00023125"/>
    </source>
</evidence>
<dbReference type="InterPro" id="IPR013324">
    <property type="entry name" value="RNA_pol_sigma_r3/r4-like"/>
</dbReference>
<dbReference type="EMBL" id="FQUC01000015">
    <property type="protein sequence ID" value="SHG08541.1"/>
    <property type="molecule type" value="Genomic_DNA"/>
</dbReference>
<dbReference type="SUPFAM" id="SSF88946">
    <property type="entry name" value="Sigma2 domain of RNA polymerase sigma factors"/>
    <property type="match status" value="1"/>
</dbReference>
<name>A0A1M5GXU4_9BACT</name>
<organism evidence="8 9">
    <name type="scientific">Dysgonomonas macrotermitis</name>
    <dbReference type="NCBI Taxonomy" id="1346286"/>
    <lineage>
        <taxon>Bacteria</taxon>
        <taxon>Pseudomonadati</taxon>
        <taxon>Bacteroidota</taxon>
        <taxon>Bacteroidia</taxon>
        <taxon>Bacteroidales</taxon>
        <taxon>Dysgonomonadaceae</taxon>
        <taxon>Dysgonomonas</taxon>
    </lineage>
</organism>
<dbReference type="SUPFAM" id="SSF88659">
    <property type="entry name" value="Sigma3 and sigma4 domains of RNA polymerase sigma factors"/>
    <property type="match status" value="1"/>
</dbReference>
<dbReference type="PANTHER" id="PTHR43133">
    <property type="entry name" value="RNA POLYMERASE ECF-TYPE SIGMA FACTO"/>
    <property type="match status" value="1"/>
</dbReference>
<dbReference type="InterPro" id="IPR013249">
    <property type="entry name" value="RNA_pol_sigma70_r4_t2"/>
</dbReference>
<evidence type="ECO:0000256" key="2">
    <source>
        <dbReference type="ARBA" id="ARBA00023015"/>
    </source>
</evidence>
<keyword evidence="9" id="KW-1185">Reference proteome</keyword>
<dbReference type="GO" id="GO:0016987">
    <property type="term" value="F:sigma factor activity"/>
    <property type="evidence" value="ECO:0007669"/>
    <property type="project" value="UniProtKB-KW"/>
</dbReference>
<evidence type="ECO:0000259" key="6">
    <source>
        <dbReference type="Pfam" id="PF04542"/>
    </source>
</evidence>
<dbReference type="InterPro" id="IPR014284">
    <property type="entry name" value="RNA_pol_sigma-70_dom"/>
</dbReference>